<dbReference type="PANTHER" id="PTHR10537">
    <property type="entry name" value="DNA PRIMASE LARGE SUBUNIT"/>
    <property type="match status" value="1"/>
</dbReference>
<dbReference type="Proteomes" id="UP000186940">
    <property type="component" value="Unassembled WGS sequence"/>
</dbReference>
<comment type="subunit">
    <text evidence="7">Heterodimer of a small subunit (PriS) and a large subunit (PriL).</text>
</comment>
<keyword evidence="3 7" id="KW-0235">DNA replication</keyword>
<keyword evidence="9" id="KW-0548">Nucleotidyltransferase</keyword>
<keyword evidence="5 7" id="KW-0408">Iron</keyword>
<feature type="binding site" evidence="7">
    <location>
        <position position="245"/>
    </location>
    <ligand>
        <name>[4Fe-4S] cluster</name>
        <dbReference type="ChEBI" id="CHEBI:49883"/>
    </ligand>
</feature>
<dbReference type="SUPFAM" id="SSF140914">
    <property type="entry name" value="PriB N-terminal domain-like"/>
    <property type="match status" value="1"/>
</dbReference>
<comment type="caution">
    <text evidence="9">The sequence shown here is derived from an EMBL/GenBank/DDBJ whole genome shotgun (WGS) entry which is preliminary data.</text>
</comment>
<dbReference type="PANTHER" id="PTHR10537:SF3">
    <property type="entry name" value="DNA PRIMASE LARGE SUBUNIT"/>
    <property type="match status" value="1"/>
</dbReference>
<dbReference type="STRING" id="1838285.SCAL_001274"/>
<evidence type="ECO:0000313" key="10">
    <source>
        <dbReference type="Proteomes" id="UP000186940"/>
    </source>
</evidence>
<feature type="binding site" evidence="7">
    <location>
        <position position="313"/>
    </location>
    <ligand>
        <name>[4Fe-4S] cluster</name>
        <dbReference type="ChEBI" id="CHEBI:49883"/>
    </ligand>
</feature>
<evidence type="ECO:0000313" key="9">
    <source>
        <dbReference type="EMBL" id="OFV67899.1"/>
    </source>
</evidence>
<dbReference type="GO" id="GO:0046872">
    <property type="term" value="F:metal ion binding"/>
    <property type="evidence" value="ECO:0007669"/>
    <property type="project" value="UniProtKB-KW"/>
</dbReference>
<feature type="binding site" evidence="7">
    <location>
        <position position="326"/>
    </location>
    <ligand>
        <name>[4Fe-4S] cluster</name>
        <dbReference type="ChEBI" id="CHEBI:49883"/>
    </ligand>
</feature>
<evidence type="ECO:0000256" key="7">
    <source>
        <dbReference type="HAMAP-Rule" id="MF_00701"/>
    </source>
</evidence>
<dbReference type="InterPro" id="IPR058560">
    <property type="entry name" value="DNA_primase_C"/>
</dbReference>
<dbReference type="Pfam" id="PF26466">
    <property type="entry name" value="DNA_primase_lrg_N"/>
    <property type="match status" value="1"/>
</dbReference>
<comment type="cofactor">
    <cofactor evidence="7">
        <name>[4Fe-4S] cluster</name>
        <dbReference type="ChEBI" id="CHEBI:49883"/>
    </cofactor>
    <text evidence="7">Binds 1 [4Fe-4S] cluster.</text>
</comment>
<dbReference type="GO" id="GO:1990077">
    <property type="term" value="C:primosome complex"/>
    <property type="evidence" value="ECO:0007669"/>
    <property type="project" value="UniProtKB-KW"/>
</dbReference>
<evidence type="ECO:0000256" key="5">
    <source>
        <dbReference type="ARBA" id="ARBA00023004"/>
    </source>
</evidence>
<gene>
    <name evidence="7" type="primary">priL</name>
    <name evidence="9" type="ORF">SCAL_001274</name>
</gene>
<dbReference type="GO" id="GO:0003899">
    <property type="term" value="F:DNA-directed RNA polymerase activity"/>
    <property type="evidence" value="ECO:0007669"/>
    <property type="project" value="InterPro"/>
</dbReference>
<evidence type="ECO:0000259" key="8">
    <source>
        <dbReference type="Pfam" id="PF04104"/>
    </source>
</evidence>
<keyword evidence="6 7" id="KW-0411">Iron-sulfur</keyword>
<organism evidence="9 10">
    <name type="scientific">Candidatus Syntropharchaeum caldarium</name>
    <dbReference type="NCBI Taxonomy" id="1838285"/>
    <lineage>
        <taxon>Archaea</taxon>
        <taxon>Methanobacteriati</taxon>
        <taxon>Methanobacteriota</taxon>
        <taxon>Stenosarchaea group</taxon>
        <taxon>Methanomicrobia</taxon>
        <taxon>Methanosarcinales</taxon>
        <taxon>ANME-2 cluster</taxon>
        <taxon>Candidatus Syntropharchaeum</taxon>
    </lineage>
</organism>
<dbReference type="AlphaFoldDB" id="A0A1F2P951"/>
<evidence type="ECO:0000256" key="3">
    <source>
        <dbReference type="ARBA" id="ARBA00022705"/>
    </source>
</evidence>
<name>A0A1F2P951_9EURY</name>
<sequence>MRLIEGLERLELSKIASYPFLPEASKYVSELGISPDDLVYRTEFAHARSRGAERVLDALEGNVFEEGGKIPILDHAKESRLVTELLSYPFSRMIISVINDPYLTRRFAVAEAKIAHRRLQREPPSFTVYLGSDLGLDLDLENDDRIRIHFLDYIRVSSILRGIEWKLVNQRIRKGWVILNFKDYLRVLQEFIRLKNEDGLPAKVSRGLKAGIEAYLPQIREKLAVRTAQFEHEIAVVDPEKFPPCIRAMIRDISAGVNISHSARFTLTTFLLNIGLSEEDVIKIYRSSPDFDESKTRYQVKHIASKEYTPPSCSTIKTYGNCTATCPQPSHPLTIYKKALERGA</sequence>
<dbReference type="GO" id="GO:0051539">
    <property type="term" value="F:4 iron, 4 sulfur cluster binding"/>
    <property type="evidence" value="ECO:0007669"/>
    <property type="project" value="UniProtKB-UniRule"/>
</dbReference>
<keyword evidence="9" id="KW-0808">Transferase</keyword>
<evidence type="ECO:0000256" key="2">
    <source>
        <dbReference type="ARBA" id="ARBA00022515"/>
    </source>
</evidence>
<comment type="similarity">
    <text evidence="7">Belongs to the eukaryotic-type primase large subunit family.</text>
</comment>
<evidence type="ECO:0000256" key="6">
    <source>
        <dbReference type="ARBA" id="ARBA00023014"/>
    </source>
</evidence>
<feature type="domain" description="DNA primase large subunit C-terminal" evidence="8">
    <location>
        <begin position="238"/>
        <end position="327"/>
    </location>
</feature>
<comment type="function">
    <text evidence="7">Regulatory subunit of DNA primase, an RNA polymerase that catalyzes the synthesis of short RNA molecules used as primers for DNA polymerase during DNA replication. Stabilizes and modulates the activity of the small subunit, increasing the rate of DNA synthesis, and conferring RNA synthesis capability. The DNA polymerase activity may enable DNA primase to also catalyze primer extension after primer synthesis. May also play a role in DNA repair.</text>
</comment>
<protein>
    <recommendedName>
        <fullName evidence="7">DNA primase large subunit PriL</fullName>
    </recommendedName>
</protein>
<proteinExistence type="inferred from homology"/>
<dbReference type="InterPro" id="IPR007238">
    <property type="entry name" value="DNA_primase_lsu_euk/arc"/>
</dbReference>
<reference evidence="9" key="1">
    <citation type="submission" date="2016-05" db="EMBL/GenBank/DDBJ databases">
        <title>Microbial consortia oxidize butane by reversing methanogenesis.</title>
        <authorList>
            <person name="Laso-Perez R."/>
            <person name="Richter M."/>
            <person name="Wegener G."/>
            <person name="Musat F."/>
        </authorList>
    </citation>
    <scope>NUCLEOTIDE SEQUENCE [LARGE SCALE GENOMIC DNA]</scope>
    <source>
        <strain evidence="9">BOX2</strain>
    </source>
</reference>
<keyword evidence="2 7" id="KW-0639">Primosome</keyword>
<dbReference type="CDD" id="cd06560">
    <property type="entry name" value="PriL"/>
    <property type="match status" value="1"/>
</dbReference>
<evidence type="ECO:0000256" key="1">
    <source>
        <dbReference type="ARBA" id="ARBA00022485"/>
    </source>
</evidence>
<dbReference type="EMBL" id="LYOS01000003">
    <property type="protein sequence ID" value="OFV67899.1"/>
    <property type="molecule type" value="Genomic_DNA"/>
</dbReference>
<dbReference type="GO" id="GO:0006270">
    <property type="term" value="P:DNA replication initiation"/>
    <property type="evidence" value="ECO:0007669"/>
    <property type="project" value="TreeGrafter"/>
</dbReference>
<accession>A0A1F2P951</accession>
<dbReference type="HAMAP" id="MF_00701">
    <property type="entry name" value="DNA_primase_lrg_arc"/>
    <property type="match status" value="1"/>
</dbReference>
<keyword evidence="4 7" id="KW-0479">Metal-binding</keyword>
<dbReference type="GO" id="GO:0006269">
    <property type="term" value="P:DNA replication, synthesis of primer"/>
    <property type="evidence" value="ECO:0007669"/>
    <property type="project" value="UniProtKB-UniRule"/>
</dbReference>
<keyword evidence="1 7" id="KW-0004">4Fe-4S</keyword>
<dbReference type="Pfam" id="PF04104">
    <property type="entry name" value="DNA_primase_lrg"/>
    <property type="match status" value="1"/>
</dbReference>
<feature type="binding site" evidence="7">
    <location>
        <position position="322"/>
    </location>
    <ligand>
        <name>[4Fe-4S] cluster</name>
        <dbReference type="ChEBI" id="CHEBI:49883"/>
    </ligand>
</feature>
<keyword evidence="10" id="KW-1185">Reference proteome</keyword>
<evidence type="ECO:0000256" key="4">
    <source>
        <dbReference type="ARBA" id="ARBA00022723"/>
    </source>
</evidence>
<dbReference type="InterPro" id="IPR023642">
    <property type="entry name" value="DNA_primase_lsu_PriL"/>
</dbReference>